<dbReference type="Pfam" id="PF00017">
    <property type="entry name" value="SH2"/>
    <property type="match status" value="1"/>
</dbReference>
<name>A0A1S3KB20_LINAN</name>
<dbReference type="SUPFAM" id="SSF55550">
    <property type="entry name" value="SH2 domain"/>
    <property type="match status" value="1"/>
</dbReference>
<dbReference type="STRING" id="7574.A0A1S3KB20"/>
<dbReference type="GO" id="GO:0016477">
    <property type="term" value="P:cell migration"/>
    <property type="evidence" value="ECO:0007669"/>
    <property type="project" value="TreeGrafter"/>
</dbReference>
<dbReference type="PANTHER" id="PTHR19969">
    <property type="entry name" value="SH2-SH3 ADAPTOR PROTEIN-RELATED"/>
    <property type="match status" value="1"/>
</dbReference>
<evidence type="ECO:0000256" key="2">
    <source>
        <dbReference type="ARBA" id="ARBA00022999"/>
    </source>
</evidence>
<evidence type="ECO:0000313" key="12">
    <source>
        <dbReference type="RefSeq" id="XP_013419628.1"/>
    </source>
</evidence>
<dbReference type="PRINTS" id="PR00452">
    <property type="entry name" value="SH3DOMAIN"/>
</dbReference>
<evidence type="ECO:0000313" key="10">
    <source>
        <dbReference type="RefSeq" id="XP_013419625.1"/>
    </source>
</evidence>
<dbReference type="GO" id="GO:0035591">
    <property type="term" value="F:signaling adaptor activity"/>
    <property type="evidence" value="ECO:0007669"/>
    <property type="project" value="TreeGrafter"/>
</dbReference>
<dbReference type="CDD" id="cd11765">
    <property type="entry name" value="SH3_Nck_1"/>
    <property type="match status" value="1"/>
</dbReference>
<dbReference type="PRINTS" id="PR00401">
    <property type="entry name" value="SH2DOMAIN"/>
</dbReference>
<dbReference type="GO" id="GO:0030971">
    <property type="term" value="F:receptor tyrosine kinase binding"/>
    <property type="evidence" value="ECO:0007669"/>
    <property type="project" value="TreeGrafter"/>
</dbReference>
<evidence type="ECO:0000313" key="11">
    <source>
        <dbReference type="RefSeq" id="XP_013419626.1"/>
    </source>
</evidence>
<evidence type="ECO:0000313" key="13">
    <source>
        <dbReference type="RefSeq" id="XP_013419629.1"/>
    </source>
</evidence>
<feature type="domain" description="SH2" evidence="6">
    <location>
        <begin position="307"/>
        <end position="400"/>
    </location>
</feature>
<dbReference type="RefSeq" id="XP_013419626.1">
    <property type="nucleotide sequence ID" value="XM_013564172.2"/>
</dbReference>
<dbReference type="RefSeq" id="XP_013419628.1">
    <property type="nucleotide sequence ID" value="XM_013564174.2"/>
</dbReference>
<dbReference type="Proteomes" id="UP000085678">
    <property type="component" value="Unplaced"/>
</dbReference>
<evidence type="ECO:0000313" key="9">
    <source>
        <dbReference type="RefSeq" id="XP_013419624.1"/>
    </source>
</evidence>
<reference evidence="9 10" key="1">
    <citation type="submission" date="2025-04" db="UniProtKB">
        <authorList>
            <consortium name="RefSeq"/>
        </authorList>
    </citation>
    <scope>IDENTIFICATION</scope>
    <source>
        <tissue evidence="9 10">Gonads</tissue>
    </source>
</reference>
<dbReference type="KEGG" id="lak:106180240"/>
<evidence type="ECO:0000256" key="4">
    <source>
        <dbReference type="PROSITE-ProRule" id="PRU00192"/>
    </source>
</evidence>
<evidence type="ECO:0000259" key="6">
    <source>
        <dbReference type="PROSITE" id="PS50001"/>
    </source>
</evidence>
<keyword evidence="2 3" id="KW-0727">SH2 domain</keyword>
<feature type="compositionally biased region" description="Polar residues" evidence="5">
    <location>
        <begin position="260"/>
        <end position="271"/>
    </location>
</feature>
<evidence type="ECO:0000256" key="3">
    <source>
        <dbReference type="PROSITE-ProRule" id="PRU00191"/>
    </source>
</evidence>
<dbReference type="OrthoDB" id="26539at2759"/>
<keyword evidence="8" id="KW-1185">Reference proteome</keyword>
<dbReference type="AlphaFoldDB" id="A0A1S3KB20"/>
<dbReference type="GO" id="GO:0048013">
    <property type="term" value="P:ephrin receptor signaling pathway"/>
    <property type="evidence" value="ECO:0007669"/>
    <property type="project" value="TreeGrafter"/>
</dbReference>
<dbReference type="FunFam" id="2.30.30.40:FF:000110">
    <property type="entry name" value="Cytoplasmic protein"/>
    <property type="match status" value="1"/>
</dbReference>
<dbReference type="RefSeq" id="XP_013419624.1">
    <property type="nucleotide sequence ID" value="XM_013564170.2"/>
</dbReference>
<evidence type="ECO:0000256" key="5">
    <source>
        <dbReference type="SAM" id="MobiDB-lite"/>
    </source>
</evidence>
<dbReference type="CDD" id="cd11767">
    <property type="entry name" value="SH3_Nck_3"/>
    <property type="match status" value="1"/>
</dbReference>
<dbReference type="InterPro" id="IPR036028">
    <property type="entry name" value="SH3-like_dom_sf"/>
</dbReference>
<sequence length="405" mass="46226">MKPKMAEEVMVIAKYDYQAQDGQELDIKKNEKLILLDDSKTWWKVQNARNQAGFVPSNYVKRIKPSIFSSLKNTLGRKKNSDSKALSYTSSPSATVKASHSDTSEQGSIGSETQFCDNIPAIVKYAYPSRQSDEMSLVKGEKVIVLEKSSDGWWKGRKMTGETGWFPSNYVIETEDPDISVYTTPADMSSENTSQTVLDVVITLYQYKGTSSDELTFDKEERLEIIERPQNDPEWWRARNARGDIGLVPKNYVQVITNSTFDSQQPNGTTMSLEESHASSSSATDSAESDYRRSHFNVSGPLVDKEWFYGRISRHACDDLLNEHAQNGDFVIRESESNVGDYTVTLKAPNRNKHFRVQMKDNMFCIGTQQFQSLDDLVEHYKRHPIYRHDNEKLYLVRSFVYTGQ</sequence>
<evidence type="ECO:0000313" key="8">
    <source>
        <dbReference type="Proteomes" id="UP000085678"/>
    </source>
</evidence>
<accession>A0A1S3KB20</accession>
<feature type="region of interest" description="Disordered" evidence="5">
    <location>
        <begin position="260"/>
        <end position="291"/>
    </location>
</feature>
<dbReference type="GO" id="GO:0005737">
    <property type="term" value="C:cytoplasm"/>
    <property type="evidence" value="ECO:0007669"/>
    <property type="project" value="TreeGrafter"/>
</dbReference>
<keyword evidence="1 4" id="KW-0728">SH3 domain</keyword>
<dbReference type="RefSeq" id="XP_013419625.1">
    <property type="nucleotide sequence ID" value="XM_013564171.2"/>
</dbReference>
<proteinExistence type="predicted"/>
<dbReference type="SUPFAM" id="SSF50044">
    <property type="entry name" value="SH3-domain"/>
    <property type="match status" value="3"/>
</dbReference>
<gene>
    <name evidence="9 10 11 12 13" type="primary">LOC106180240</name>
</gene>
<dbReference type="Pfam" id="PF00018">
    <property type="entry name" value="SH3_1"/>
    <property type="match status" value="3"/>
</dbReference>
<protein>
    <submittedName>
        <fullName evidence="9 10">Cytoplasmic protein NCK2</fullName>
    </submittedName>
</protein>
<feature type="domain" description="SH3" evidence="7">
    <location>
        <begin position="116"/>
        <end position="176"/>
    </location>
</feature>
<dbReference type="SMART" id="SM00252">
    <property type="entry name" value="SH2"/>
    <property type="match status" value="1"/>
</dbReference>
<evidence type="ECO:0000259" key="7">
    <source>
        <dbReference type="PROSITE" id="PS50002"/>
    </source>
</evidence>
<feature type="region of interest" description="Disordered" evidence="5">
    <location>
        <begin position="77"/>
        <end position="110"/>
    </location>
</feature>
<evidence type="ECO:0000256" key="1">
    <source>
        <dbReference type="ARBA" id="ARBA00022443"/>
    </source>
</evidence>
<dbReference type="InterPro" id="IPR001452">
    <property type="entry name" value="SH3_domain"/>
</dbReference>
<dbReference type="PROSITE" id="PS50002">
    <property type="entry name" value="SH3"/>
    <property type="match status" value="3"/>
</dbReference>
<dbReference type="Gene3D" id="3.30.505.10">
    <property type="entry name" value="SH2 domain"/>
    <property type="match status" value="1"/>
</dbReference>
<dbReference type="PROSITE" id="PS50001">
    <property type="entry name" value="SH2"/>
    <property type="match status" value="1"/>
</dbReference>
<dbReference type="FunFam" id="2.30.30.40:FF:000061">
    <property type="entry name" value="Cytoplasmic protein"/>
    <property type="match status" value="1"/>
</dbReference>
<dbReference type="InterPro" id="IPR000980">
    <property type="entry name" value="SH2"/>
</dbReference>
<feature type="compositionally biased region" description="Polar residues" evidence="5">
    <location>
        <begin position="83"/>
        <end position="98"/>
    </location>
</feature>
<dbReference type="InterPro" id="IPR036860">
    <property type="entry name" value="SH2_dom_sf"/>
</dbReference>
<dbReference type="Gene3D" id="2.30.30.40">
    <property type="entry name" value="SH3 Domains"/>
    <property type="match status" value="3"/>
</dbReference>
<dbReference type="GeneID" id="106180240"/>
<dbReference type="CDD" id="cd11766">
    <property type="entry name" value="SH3_Nck_2"/>
    <property type="match status" value="1"/>
</dbReference>
<organism evidence="8 13">
    <name type="scientific">Lingula anatina</name>
    <name type="common">Brachiopod</name>
    <name type="synonym">Lingula unguis</name>
    <dbReference type="NCBI Taxonomy" id="7574"/>
    <lineage>
        <taxon>Eukaryota</taxon>
        <taxon>Metazoa</taxon>
        <taxon>Spiralia</taxon>
        <taxon>Lophotrochozoa</taxon>
        <taxon>Brachiopoda</taxon>
        <taxon>Linguliformea</taxon>
        <taxon>Lingulata</taxon>
        <taxon>Lingulida</taxon>
        <taxon>Linguloidea</taxon>
        <taxon>Lingulidae</taxon>
        <taxon>Lingula</taxon>
    </lineage>
</organism>
<feature type="domain" description="SH3" evidence="7">
    <location>
        <begin position="6"/>
        <end position="65"/>
    </location>
</feature>
<dbReference type="PANTHER" id="PTHR19969:SF14">
    <property type="entry name" value="DREADLOCKS, ISOFORM B"/>
    <property type="match status" value="1"/>
</dbReference>
<feature type="domain" description="SH3" evidence="7">
    <location>
        <begin position="196"/>
        <end position="258"/>
    </location>
</feature>
<dbReference type="SMART" id="SM00326">
    <property type="entry name" value="SH3"/>
    <property type="match status" value="3"/>
</dbReference>
<dbReference type="InterPro" id="IPR051184">
    <property type="entry name" value="Tyrosine-phos_adapter"/>
</dbReference>
<dbReference type="RefSeq" id="XP_013419629.1">
    <property type="nucleotide sequence ID" value="XM_013564175.2"/>
</dbReference>